<proteinExistence type="predicted"/>
<sequence>MLRRRTATRCRTQSTMARPPPKVGGVMGFVGTKHVLAVLVACFATHVWIQGSSAVDGVDPDISRNVSQIIADKGYPVEEYEVETSDGYVLSLQRMPRGNKRRSNKLPRGGAKKVVFLLHYLLGSSADWVINYPEQSLPYLLADSGYDVWLGNVRGNTYSRHLRYRKDEKEFWDFCFDEMIAYDLPAMLDFVLNETGQQKLFYVGHSQGCLILFGLLAERPEYNDKIELFAAMGPVTTVTYMRSPIRYLAPFVEDASAVFAMFGEYDFLPSSPLMRLVAGTLCLFEESRSLCENTIFFICGPEGPQLNKTRLPVLVSHTPAGTSVRNMGHYAQLVLSEKFQKFDFGKTRNRVRYGQETPPVYNLSRVTAPVALYWSSGDWLADPKDVAQLRDQLPRLVLDFRVRDPSFTHLDFSVGVGARRLVYEPLMKAIASVRTLLRHFYPDS</sequence>
<organism evidence="1 2">
    <name type="scientific">Dermacentor silvarum</name>
    <name type="common">Tick</name>
    <dbReference type="NCBI Taxonomy" id="543639"/>
    <lineage>
        <taxon>Eukaryota</taxon>
        <taxon>Metazoa</taxon>
        <taxon>Ecdysozoa</taxon>
        <taxon>Arthropoda</taxon>
        <taxon>Chelicerata</taxon>
        <taxon>Arachnida</taxon>
        <taxon>Acari</taxon>
        <taxon>Parasitiformes</taxon>
        <taxon>Ixodida</taxon>
        <taxon>Ixodoidea</taxon>
        <taxon>Ixodidae</taxon>
        <taxon>Rhipicephalinae</taxon>
        <taxon>Dermacentor</taxon>
    </lineage>
</organism>
<dbReference type="EMBL" id="CM023472">
    <property type="protein sequence ID" value="KAH7959446.1"/>
    <property type="molecule type" value="Genomic_DNA"/>
</dbReference>
<dbReference type="Proteomes" id="UP000821865">
    <property type="component" value="Chromosome 3"/>
</dbReference>
<accession>A0ACB8D500</accession>
<keyword evidence="2" id="KW-1185">Reference proteome</keyword>
<comment type="caution">
    <text evidence="1">The sequence shown here is derived from an EMBL/GenBank/DDBJ whole genome shotgun (WGS) entry which is preliminary data.</text>
</comment>
<reference evidence="1" key="1">
    <citation type="submission" date="2020-05" db="EMBL/GenBank/DDBJ databases">
        <title>Large-scale comparative analyses of tick genomes elucidate their genetic diversity and vector capacities.</title>
        <authorList>
            <person name="Jia N."/>
            <person name="Wang J."/>
            <person name="Shi W."/>
            <person name="Du L."/>
            <person name="Sun Y."/>
            <person name="Zhan W."/>
            <person name="Jiang J."/>
            <person name="Wang Q."/>
            <person name="Zhang B."/>
            <person name="Ji P."/>
            <person name="Sakyi L.B."/>
            <person name="Cui X."/>
            <person name="Yuan T."/>
            <person name="Jiang B."/>
            <person name="Yang W."/>
            <person name="Lam T.T.-Y."/>
            <person name="Chang Q."/>
            <person name="Ding S."/>
            <person name="Wang X."/>
            <person name="Zhu J."/>
            <person name="Ruan X."/>
            <person name="Zhao L."/>
            <person name="Wei J."/>
            <person name="Que T."/>
            <person name="Du C."/>
            <person name="Cheng J."/>
            <person name="Dai P."/>
            <person name="Han X."/>
            <person name="Huang E."/>
            <person name="Gao Y."/>
            <person name="Liu J."/>
            <person name="Shao H."/>
            <person name="Ye R."/>
            <person name="Li L."/>
            <person name="Wei W."/>
            <person name="Wang X."/>
            <person name="Wang C."/>
            <person name="Yang T."/>
            <person name="Huo Q."/>
            <person name="Li W."/>
            <person name="Guo W."/>
            <person name="Chen H."/>
            <person name="Zhou L."/>
            <person name="Ni X."/>
            <person name="Tian J."/>
            <person name="Zhou Y."/>
            <person name="Sheng Y."/>
            <person name="Liu T."/>
            <person name="Pan Y."/>
            <person name="Xia L."/>
            <person name="Li J."/>
            <person name="Zhao F."/>
            <person name="Cao W."/>
        </authorList>
    </citation>
    <scope>NUCLEOTIDE SEQUENCE</scope>
    <source>
        <strain evidence="1">Dsil-2018</strain>
    </source>
</reference>
<gene>
    <name evidence="1" type="ORF">HPB49_011205</name>
</gene>
<evidence type="ECO:0000313" key="2">
    <source>
        <dbReference type="Proteomes" id="UP000821865"/>
    </source>
</evidence>
<evidence type="ECO:0000313" key="1">
    <source>
        <dbReference type="EMBL" id="KAH7959446.1"/>
    </source>
</evidence>
<protein>
    <submittedName>
        <fullName evidence="1">Uncharacterized protein</fullName>
    </submittedName>
</protein>
<name>A0ACB8D500_DERSI</name>